<proteinExistence type="predicted"/>
<keyword evidence="4" id="KW-0325">Glycoprotein</keyword>
<organism evidence="6">
    <name type="scientific">Magallana gigas</name>
    <name type="common">Pacific oyster</name>
    <name type="synonym">Crassostrea gigas</name>
    <dbReference type="NCBI Taxonomy" id="29159"/>
    <lineage>
        <taxon>Eukaryota</taxon>
        <taxon>Metazoa</taxon>
        <taxon>Spiralia</taxon>
        <taxon>Lophotrochozoa</taxon>
        <taxon>Mollusca</taxon>
        <taxon>Bivalvia</taxon>
        <taxon>Autobranchia</taxon>
        <taxon>Pteriomorphia</taxon>
        <taxon>Ostreida</taxon>
        <taxon>Ostreoidea</taxon>
        <taxon>Ostreidae</taxon>
        <taxon>Magallana</taxon>
    </lineage>
</organism>
<dbReference type="PROSITE" id="PS01248">
    <property type="entry name" value="EGF_LAM_1"/>
    <property type="match status" value="1"/>
</dbReference>
<dbReference type="GO" id="GO:0009887">
    <property type="term" value="P:animal organ morphogenesis"/>
    <property type="evidence" value="ECO:0007669"/>
    <property type="project" value="TreeGrafter"/>
</dbReference>
<reference evidence="6" key="1">
    <citation type="journal article" date="2012" name="Nature">
        <title>The oyster genome reveals stress adaptation and complexity of shell formation.</title>
        <authorList>
            <person name="Zhang G."/>
            <person name="Fang X."/>
            <person name="Guo X."/>
            <person name="Li L."/>
            <person name="Luo R."/>
            <person name="Xu F."/>
            <person name="Yang P."/>
            <person name="Zhang L."/>
            <person name="Wang X."/>
            <person name="Qi H."/>
            <person name="Xiong Z."/>
            <person name="Que H."/>
            <person name="Xie Y."/>
            <person name="Holland P.W."/>
            <person name="Paps J."/>
            <person name="Zhu Y."/>
            <person name="Wu F."/>
            <person name="Chen Y."/>
            <person name="Wang J."/>
            <person name="Peng C."/>
            <person name="Meng J."/>
            <person name="Yang L."/>
            <person name="Liu J."/>
            <person name="Wen B."/>
            <person name="Zhang N."/>
            <person name="Huang Z."/>
            <person name="Zhu Q."/>
            <person name="Feng Y."/>
            <person name="Mount A."/>
            <person name="Hedgecock D."/>
            <person name="Xu Z."/>
            <person name="Liu Y."/>
            <person name="Domazet-Loso T."/>
            <person name="Du Y."/>
            <person name="Sun X."/>
            <person name="Zhang S."/>
            <person name="Liu B."/>
            <person name="Cheng P."/>
            <person name="Jiang X."/>
            <person name="Li J."/>
            <person name="Fan D."/>
            <person name="Wang W."/>
            <person name="Fu W."/>
            <person name="Wang T."/>
            <person name="Wang B."/>
            <person name="Zhang J."/>
            <person name="Peng Z."/>
            <person name="Li Y."/>
            <person name="Li N."/>
            <person name="Wang J."/>
            <person name="Chen M."/>
            <person name="He Y."/>
            <person name="Tan F."/>
            <person name="Song X."/>
            <person name="Zheng Q."/>
            <person name="Huang R."/>
            <person name="Yang H."/>
            <person name="Du X."/>
            <person name="Chen L."/>
            <person name="Yang M."/>
            <person name="Gaffney P.M."/>
            <person name="Wang S."/>
            <person name="Luo L."/>
            <person name="She Z."/>
            <person name="Ming Y."/>
            <person name="Huang W."/>
            <person name="Zhang S."/>
            <person name="Huang B."/>
            <person name="Zhang Y."/>
            <person name="Qu T."/>
            <person name="Ni P."/>
            <person name="Miao G."/>
            <person name="Wang J."/>
            <person name="Wang Q."/>
            <person name="Steinberg C.E."/>
            <person name="Wang H."/>
            <person name="Li N."/>
            <person name="Qian L."/>
            <person name="Zhang G."/>
            <person name="Li Y."/>
            <person name="Yang H."/>
            <person name="Liu X."/>
            <person name="Wang J."/>
            <person name="Yin Y."/>
            <person name="Wang J."/>
        </authorList>
    </citation>
    <scope>NUCLEOTIDE SEQUENCE [LARGE SCALE GENOMIC DNA]</scope>
    <source>
        <strain evidence="6">05x7-T-G4-1.051#20</strain>
    </source>
</reference>
<dbReference type="PANTHER" id="PTHR10574:SF435">
    <property type="entry name" value="LAMININ SUBUNIT GAMMA-1"/>
    <property type="match status" value="1"/>
</dbReference>
<dbReference type="AlphaFoldDB" id="K1QZ26"/>
<dbReference type="InterPro" id="IPR008979">
    <property type="entry name" value="Galactose-bd-like_sf"/>
</dbReference>
<dbReference type="CDD" id="cd00055">
    <property type="entry name" value="EGF_Lam"/>
    <property type="match status" value="2"/>
</dbReference>
<dbReference type="FunFam" id="2.10.25.10:FF:000166">
    <property type="entry name" value="laminin subunit gamma-1"/>
    <property type="match status" value="1"/>
</dbReference>
<dbReference type="Gene3D" id="2.10.25.10">
    <property type="entry name" value="Laminin"/>
    <property type="match status" value="1"/>
</dbReference>
<dbReference type="InterPro" id="IPR002049">
    <property type="entry name" value="LE_dom"/>
</dbReference>
<dbReference type="SUPFAM" id="SSF49785">
    <property type="entry name" value="Galactose-binding domain-like"/>
    <property type="match status" value="1"/>
</dbReference>
<dbReference type="InParanoid" id="K1QZ26"/>
<gene>
    <name evidence="6" type="ORF">CGI_10002890</name>
</gene>
<name>K1QZ26_MAGGI</name>
<evidence type="ECO:0000313" key="6">
    <source>
        <dbReference type="EMBL" id="EKC38933.1"/>
    </source>
</evidence>
<dbReference type="Pfam" id="PF00053">
    <property type="entry name" value="EGF_laminin"/>
    <property type="match status" value="1"/>
</dbReference>
<dbReference type="EMBL" id="JH816563">
    <property type="protein sequence ID" value="EKC38933.1"/>
    <property type="molecule type" value="Genomic_DNA"/>
</dbReference>
<dbReference type="InterPro" id="IPR050440">
    <property type="entry name" value="Laminin/Netrin_ECM"/>
</dbReference>
<evidence type="ECO:0000256" key="2">
    <source>
        <dbReference type="ARBA" id="ARBA00022737"/>
    </source>
</evidence>
<sequence length="335" mass="37668">MWNPALISLCFGFLFQNVHGQDENCYDDQGNPKVCLSPFMNPALGKPVEATNTCGQTGPTEYCLLGQRTCKVCDSTDPGNSHPANFITDSNDFYGRTWWQSDTMLEGIRYPVVVNLTIDLKKAYEITYMTLRFKSPRPDSFAIYKKTAPGSDWTPYQFFSTSCQTTYGKQDEWVTASAIRISLTRMNTLGDEDFGGDRALKSYYYAISDFEIGARCKCNGHANECYLPENQVADHEVCRCQHNTGGINCETCLPLYNDRPWARATESSANECQRCECNGKADRCYFDEDLYQTTGRGGRCVDCRDNTDGPQCERCKDNFVRGANGECESATPLKL</sequence>
<dbReference type="HOGENOM" id="CLU_018213_4_0_1"/>
<dbReference type="Pfam" id="PF00055">
    <property type="entry name" value="Laminin_N"/>
    <property type="match status" value="1"/>
</dbReference>
<protein>
    <submittedName>
        <fullName evidence="6">Laminin subunit gamma-1</fullName>
    </submittedName>
</protein>
<dbReference type="InterPro" id="IPR056863">
    <property type="entry name" value="LMN_ATRN_NET-like_EGF"/>
</dbReference>
<evidence type="ECO:0000256" key="3">
    <source>
        <dbReference type="ARBA" id="ARBA00023157"/>
    </source>
</evidence>
<dbReference type="GO" id="GO:0007411">
    <property type="term" value="P:axon guidance"/>
    <property type="evidence" value="ECO:0007669"/>
    <property type="project" value="TreeGrafter"/>
</dbReference>
<dbReference type="Pfam" id="PF24973">
    <property type="entry name" value="EGF_LMN_ATRN"/>
    <property type="match status" value="1"/>
</dbReference>
<dbReference type="SMART" id="SM00136">
    <property type="entry name" value="LamNT"/>
    <property type="match status" value="1"/>
</dbReference>
<dbReference type="GO" id="GO:0009888">
    <property type="term" value="P:tissue development"/>
    <property type="evidence" value="ECO:0007669"/>
    <property type="project" value="TreeGrafter"/>
</dbReference>
<keyword evidence="2" id="KW-0677">Repeat</keyword>
<dbReference type="SUPFAM" id="SSF57196">
    <property type="entry name" value="EGF/Laminin"/>
    <property type="match status" value="2"/>
</dbReference>
<accession>K1QZ26</accession>
<keyword evidence="5" id="KW-0424">Laminin EGF-like domain</keyword>
<evidence type="ECO:0000256" key="5">
    <source>
        <dbReference type="ARBA" id="ARBA00023292"/>
    </source>
</evidence>
<dbReference type="Gene3D" id="2.60.120.260">
    <property type="entry name" value="Galactose-binding domain-like"/>
    <property type="match status" value="2"/>
</dbReference>
<dbReference type="InterPro" id="IPR008211">
    <property type="entry name" value="Laminin_N"/>
</dbReference>
<evidence type="ECO:0000256" key="1">
    <source>
        <dbReference type="ARBA" id="ARBA00022729"/>
    </source>
</evidence>
<keyword evidence="3" id="KW-1015">Disulfide bond</keyword>
<dbReference type="PROSITE" id="PS51117">
    <property type="entry name" value="LAMININ_NTER"/>
    <property type="match status" value="1"/>
</dbReference>
<evidence type="ECO:0000256" key="4">
    <source>
        <dbReference type="ARBA" id="ARBA00023180"/>
    </source>
</evidence>
<keyword evidence="1" id="KW-0732">Signal</keyword>
<dbReference type="SMART" id="SM00180">
    <property type="entry name" value="EGF_Lam"/>
    <property type="match status" value="2"/>
</dbReference>
<dbReference type="PANTHER" id="PTHR10574">
    <property type="entry name" value="NETRIN/LAMININ-RELATED"/>
    <property type="match status" value="1"/>
</dbReference>